<keyword evidence="17" id="KW-0333">Golgi apparatus</keyword>
<keyword evidence="11 15" id="KW-0464">Manganese</keyword>
<feature type="binding site" evidence="14">
    <location>
        <begin position="270"/>
        <end position="272"/>
    </location>
    <ligand>
        <name>UDP-alpha-D-glucuronate</name>
        <dbReference type="ChEBI" id="CHEBI:58052"/>
    </ligand>
</feature>
<evidence type="ECO:0000256" key="10">
    <source>
        <dbReference type="ARBA" id="ARBA00023180"/>
    </source>
</evidence>
<dbReference type="GO" id="GO:0050650">
    <property type="term" value="P:chondroitin sulfate proteoglycan biosynthetic process"/>
    <property type="evidence" value="ECO:0007669"/>
    <property type="project" value="TreeGrafter"/>
</dbReference>
<dbReference type="PANTHER" id="PTHR10896">
    <property type="entry name" value="GALACTOSYLGALACTOSYLXYLOSYLPROTEIN 3-BETA-GLUCURONOSYLTRANSFERASE BETA-1,3-GLUCURONYLTRANSFERASE"/>
    <property type="match status" value="1"/>
</dbReference>
<dbReference type="Proteomes" id="UP001347796">
    <property type="component" value="Unassembled WGS sequence"/>
</dbReference>
<comment type="caution">
    <text evidence="18">The sequence shown here is derived from an EMBL/GenBank/DDBJ whole genome shotgun (WGS) entry which is preliminary data.</text>
</comment>
<feature type="site" description="Interaction with galactose moiety of substrate glycoprotein" evidence="16">
    <location>
        <position position="280"/>
    </location>
</feature>
<keyword evidence="6 15" id="KW-0479">Metal-binding</keyword>
<dbReference type="GO" id="GO:0046872">
    <property type="term" value="F:metal ion binding"/>
    <property type="evidence" value="ECO:0007669"/>
    <property type="project" value="UniProtKB-KW"/>
</dbReference>
<feature type="binding site" evidence="14">
    <location>
        <position position="132"/>
    </location>
    <ligand>
        <name>UDP-alpha-D-glucuronate</name>
        <dbReference type="ChEBI" id="CHEBI:58052"/>
    </ligand>
</feature>
<proteinExistence type="inferred from homology"/>
<dbReference type="InterPro" id="IPR005027">
    <property type="entry name" value="Glyco_trans_43"/>
</dbReference>
<dbReference type="AlphaFoldDB" id="A0AAN8J448"/>
<evidence type="ECO:0000256" key="15">
    <source>
        <dbReference type="PIRSR" id="PIRSR605027-3"/>
    </source>
</evidence>
<comment type="cofactor">
    <cofactor evidence="15 17">
        <name>Mn(2+)</name>
        <dbReference type="ChEBI" id="CHEBI:29035"/>
    </cofactor>
</comment>
<keyword evidence="9" id="KW-0472">Membrane</keyword>
<evidence type="ECO:0000256" key="12">
    <source>
        <dbReference type="ARBA" id="ARBA00047979"/>
    </source>
</evidence>
<dbReference type="GO" id="GO:0005975">
    <property type="term" value="P:carbohydrate metabolic process"/>
    <property type="evidence" value="ECO:0007669"/>
    <property type="project" value="TreeGrafter"/>
</dbReference>
<comment type="pathway">
    <text evidence="17">Protein modification; protein glycosylation.</text>
</comment>
<keyword evidence="4 17" id="KW-0808">Transferase</keyword>
<dbReference type="FunFam" id="3.90.550.10:FF:000044">
    <property type="entry name" value="Galactosylgalactosylxylosylprotein 3-beta-glucuronosyltransferase"/>
    <property type="match status" value="1"/>
</dbReference>
<accession>A0AAN8J448</accession>
<comment type="catalytic activity">
    <reaction evidence="12 17">
        <text>3-O-(beta-D-galactosyl-(1-&gt;3)-beta-D-galactosyl-(1-&gt;4)-beta-D-xylosyl)-L-seryl-[protein] + UDP-alpha-D-glucuronate = 3-O-(beta-D-GlcA-(1-&gt;3)-beta-D-Gal-(1-&gt;3)-beta-D-Gal-(1-&gt;4)-beta-D-Xyl)-L-seryl-[protein] + UDP + H(+)</text>
        <dbReference type="Rhea" id="RHEA:24168"/>
        <dbReference type="Rhea" id="RHEA-COMP:12571"/>
        <dbReference type="Rhea" id="RHEA-COMP:12573"/>
        <dbReference type="ChEBI" id="CHEBI:15378"/>
        <dbReference type="ChEBI" id="CHEBI:58052"/>
        <dbReference type="ChEBI" id="CHEBI:58223"/>
        <dbReference type="ChEBI" id="CHEBI:132090"/>
        <dbReference type="ChEBI" id="CHEBI:132093"/>
        <dbReference type="EC" id="2.4.1.135"/>
    </reaction>
</comment>
<dbReference type="GO" id="GO:0015018">
    <property type="term" value="F:galactosylgalactosylxylosylprotein 3-beta-glucuronosyltransferase activity"/>
    <property type="evidence" value="ECO:0007669"/>
    <property type="project" value="UniProtKB-UniRule"/>
</dbReference>
<evidence type="ECO:0000313" key="18">
    <source>
        <dbReference type="EMBL" id="KAK6166625.1"/>
    </source>
</evidence>
<feature type="site" description="Interaction with galactose moiety of substrate glycoprotein" evidence="16">
    <location>
        <position position="188"/>
    </location>
</feature>
<feature type="binding site" evidence="14">
    <location>
        <begin position="53"/>
        <end position="55"/>
    </location>
    <ligand>
        <name>UDP-alpha-D-glucuronate</name>
        <dbReference type="ChEBI" id="CHEBI:58052"/>
    </ligand>
</feature>
<evidence type="ECO:0000256" key="8">
    <source>
        <dbReference type="ARBA" id="ARBA00022989"/>
    </source>
</evidence>
<feature type="active site" description="Proton donor/acceptor" evidence="13">
    <location>
        <position position="242"/>
    </location>
</feature>
<evidence type="ECO:0000256" key="6">
    <source>
        <dbReference type="ARBA" id="ARBA00022723"/>
    </source>
</evidence>
<keyword evidence="5" id="KW-0812">Transmembrane</keyword>
<protein>
    <recommendedName>
        <fullName evidence="3 17">Galactosylgalactosylxylosylprotein 3-beta-glucuronosyltransferase</fullName>
        <ecNumber evidence="3 17">2.4.1.135</ecNumber>
    </recommendedName>
</protein>
<keyword evidence="19" id="KW-1185">Reference proteome</keyword>
<feature type="binding site" evidence="14">
    <location>
        <position position="84"/>
    </location>
    <ligand>
        <name>UDP-alpha-D-glucuronate</name>
        <dbReference type="ChEBI" id="CHEBI:58052"/>
    </ligand>
</feature>
<evidence type="ECO:0000256" key="4">
    <source>
        <dbReference type="ARBA" id="ARBA00022679"/>
    </source>
</evidence>
<dbReference type="Gene3D" id="3.90.550.10">
    <property type="entry name" value="Spore Coat Polysaccharide Biosynthesis Protein SpsA, Chain A"/>
    <property type="match status" value="1"/>
</dbReference>
<evidence type="ECO:0000256" key="5">
    <source>
        <dbReference type="ARBA" id="ARBA00022692"/>
    </source>
</evidence>
<evidence type="ECO:0000256" key="14">
    <source>
        <dbReference type="PIRSR" id="PIRSR605027-2"/>
    </source>
</evidence>
<evidence type="ECO:0000256" key="11">
    <source>
        <dbReference type="ARBA" id="ARBA00023211"/>
    </source>
</evidence>
<dbReference type="EC" id="2.4.1.135" evidence="3 17"/>
<reference evidence="18 19" key="1">
    <citation type="submission" date="2024-01" db="EMBL/GenBank/DDBJ databases">
        <title>The genome of the rayed Mediterranean limpet Patella caerulea (Linnaeus, 1758).</title>
        <authorList>
            <person name="Anh-Thu Weber A."/>
            <person name="Halstead-Nussloch G."/>
        </authorList>
    </citation>
    <scope>NUCLEOTIDE SEQUENCE [LARGE SCALE GENOMIC DNA]</scope>
    <source>
        <strain evidence="18">AATW-2023a</strain>
        <tissue evidence="18">Whole specimen</tissue>
    </source>
</reference>
<evidence type="ECO:0000256" key="1">
    <source>
        <dbReference type="ARBA" id="ARBA00004606"/>
    </source>
</evidence>
<dbReference type="GO" id="GO:0000139">
    <property type="term" value="C:Golgi membrane"/>
    <property type="evidence" value="ECO:0007669"/>
    <property type="project" value="UniProtKB-SubCell"/>
</dbReference>
<keyword evidence="10" id="KW-0325">Glycoprotein</keyword>
<dbReference type="CDD" id="cd00218">
    <property type="entry name" value="GlcAT-I"/>
    <property type="match status" value="1"/>
</dbReference>
<evidence type="ECO:0000256" key="16">
    <source>
        <dbReference type="PIRSR" id="PIRSR605027-4"/>
    </source>
</evidence>
<feature type="binding site" evidence="14">
    <location>
        <begin position="155"/>
        <end position="157"/>
    </location>
    <ligand>
        <name>UDP-alpha-D-glucuronate</name>
        <dbReference type="ChEBI" id="CHEBI:58052"/>
    </ligand>
</feature>
<sequence length="298" mass="35137">MEKLVLIYQKQIMTQEIELKKLKVTRSKIYYRTEQKVLPKYIKDLPYIYAITPTYTRLEQKAELTRLSQTLLHIPNFHWIVIEDATTKTELVTKFLKNSGLNYTHLNALTPKHYKLEEKDPNWLKPRGVLQRNAGLEWIVTNQNSKSNGVIYFMDDDNTYSLKLFDEIRFTEKVSVWPVGLSGGLRFESPIVTNNEVTNWFVFWKPERPFPMDMAGFAINLKFFLQYPEARFSLRVQRGYQESTLLSQLHVKLNDLEPKANDCKEILVWHTRTEKTKLKNEDKLKLKYGHGSDLSIEV</sequence>
<evidence type="ECO:0000256" key="13">
    <source>
        <dbReference type="PIRSR" id="PIRSR605027-1"/>
    </source>
</evidence>
<evidence type="ECO:0000256" key="2">
    <source>
        <dbReference type="ARBA" id="ARBA00007706"/>
    </source>
</evidence>
<evidence type="ECO:0000256" key="3">
    <source>
        <dbReference type="ARBA" id="ARBA00012641"/>
    </source>
</evidence>
<dbReference type="SUPFAM" id="SSF53448">
    <property type="entry name" value="Nucleotide-diphospho-sugar transferases"/>
    <property type="match status" value="1"/>
</dbReference>
<evidence type="ECO:0000256" key="7">
    <source>
        <dbReference type="ARBA" id="ARBA00022968"/>
    </source>
</evidence>
<dbReference type="InterPro" id="IPR029044">
    <property type="entry name" value="Nucleotide-diphossugar_trans"/>
</dbReference>
<evidence type="ECO:0000256" key="9">
    <source>
        <dbReference type="ARBA" id="ARBA00023136"/>
    </source>
</evidence>
<evidence type="ECO:0000313" key="19">
    <source>
        <dbReference type="Proteomes" id="UP001347796"/>
    </source>
</evidence>
<dbReference type="Pfam" id="PF03360">
    <property type="entry name" value="Glyco_transf_43"/>
    <property type="match status" value="1"/>
</dbReference>
<comment type="subcellular location">
    <subcellularLocation>
        <location evidence="17">Golgi apparatus membrane</location>
        <topology evidence="17">Single-pass type II membrane protein</topology>
    </subcellularLocation>
    <subcellularLocation>
        <location evidence="1">Membrane</location>
        <topology evidence="1">Single-pass type II membrane protein</topology>
    </subcellularLocation>
</comment>
<name>A0AAN8J448_PATCE</name>
<evidence type="ECO:0000256" key="17">
    <source>
        <dbReference type="RuleBase" id="RU363127"/>
    </source>
</evidence>
<dbReference type="EMBL" id="JAZGQO010000021">
    <property type="protein sequence ID" value="KAK6166625.1"/>
    <property type="molecule type" value="Genomic_DNA"/>
</dbReference>
<keyword evidence="7 17" id="KW-0735">Signal-anchor</keyword>
<gene>
    <name evidence="18" type="ORF">SNE40_023274</name>
</gene>
<comment type="similarity">
    <text evidence="2 17">Belongs to the glycosyltransferase 43 family.</text>
</comment>
<dbReference type="PANTHER" id="PTHR10896:SF65">
    <property type="entry name" value="GALACTOSYLGALACTOSYLXYLOSYLPROTEIN 3-BETA-GLUCURONOSYLTRANSFERASE 3"/>
    <property type="match status" value="1"/>
</dbReference>
<keyword evidence="8" id="KW-1133">Transmembrane helix</keyword>
<feature type="binding site" evidence="14">
    <location>
        <position position="127"/>
    </location>
    <ligand>
        <name>UDP-alpha-D-glucuronate</name>
        <dbReference type="ChEBI" id="CHEBI:58052"/>
    </ligand>
</feature>
<organism evidence="18 19">
    <name type="scientific">Patella caerulea</name>
    <name type="common">Rayed Mediterranean limpet</name>
    <dbReference type="NCBI Taxonomy" id="87958"/>
    <lineage>
        <taxon>Eukaryota</taxon>
        <taxon>Metazoa</taxon>
        <taxon>Spiralia</taxon>
        <taxon>Lophotrochozoa</taxon>
        <taxon>Mollusca</taxon>
        <taxon>Gastropoda</taxon>
        <taxon>Patellogastropoda</taxon>
        <taxon>Patelloidea</taxon>
        <taxon>Patellidae</taxon>
        <taxon>Patella</taxon>
    </lineage>
</organism>
<feature type="binding site" evidence="15">
    <location>
        <position position="157"/>
    </location>
    <ligand>
        <name>Mn(2+)</name>
        <dbReference type="ChEBI" id="CHEBI:29035"/>
    </ligand>
</feature>